<dbReference type="GO" id="GO:0005783">
    <property type="term" value="C:endoplasmic reticulum"/>
    <property type="evidence" value="ECO:0007669"/>
    <property type="project" value="UniProtKB-SubCell"/>
</dbReference>
<protein>
    <recommendedName>
        <fullName evidence="10">DUF676 domain-containing protein</fullName>
    </recommendedName>
</protein>
<dbReference type="InterPro" id="IPR029058">
    <property type="entry name" value="AB_hydrolase_fold"/>
</dbReference>
<dbReference type="GO" id="GO:0005739">
    <property type="term" value="C:mitochondrion"/>
    <property type="evidence" value="ECO:0007669"/>
    <property type="project" value="UniProtKB-SubCell"/>
</dbReference>
<evidence type="ECO:0000256" key="1">
    <source>
        <dbReference type="ARBA" id="ARBA00004173"/>
    </source>
</evidence>
<dbReference type="PANTHER" id="PTHR48182">
    <property type="entry name" value="PROTEIN SERAC1"/>
    <property type="match status" value="1"/>
</dbReference>
<sequence length="744" mass="82478">MATDSYVNFRLRGIPRALLDESHVRDLIHMVFSSVPRELIHVRSLADNPVEPNSRVATLNFATVPTPLSDRYKDEWKFDFPENHKDAKHSTFRTRKLVFDTHFKGITPLHSKADEECPIDLLAISGLGGHAFGSFKERAGSFMWLRDALPDNFPQARILIYGYNTQLHGSQSFQCLEDLGTGLKMALKDIKASETNRDLNRQFIILAHSLGGLIVKEAMVLMHDTGDDDDNKILDRILAFLFFGVPQQGMDIETLVPLVGDQPNRLLLESLGKNSTVEGRWKLSGPPAVLVDIHSATHGCKEHAQYPINRNHSELVKFSSPYDEDYQRILSVLRKAKGESSTPPRAEPCGPTAAPFVELSRPLPPLLDCSPSYSFSASTETSRNVHQERTDIGRASSAEIPLGPGKDDPLARIPSLSKVAYRAYSFFSNWPGDSANKLAGVAHSLSCALNHAEKHVSAIGKVQSEDSAITSQISQLRDLISQCEQRLHILSLIVKEIEARGVEASHTTPIDPDSHERLEYLSNALSAVLASQIWIETRRKALQLAGQQTKVPEKVPETPELKSIMPRPTQFRKSYNGSTARQQHFLGPVGRGGRGIEKLATGTTMFQRAPVVGIGGAQFEIVPRIPAMPSFSNPTRGLSTSWIPTMAPTTSRIPGNPWTDQLSAALDPDLVGDGSLKDRGKGVSTVLGSLNVYIRKLPEAERHQFMQELEADGRMLRLIDTAEERFGALQLVKKHLDYYKRQRP</sequence>
<keyword evidence="4" id="KW-0256">Endoplasmic reticulum</keyword>
<evidence type="ECO:0000256" key="3">
    <source>
        <dbReference type="ARBA" id="ARBA00004370"/>
    </source>
</evidence>
<name>K2S0X8_MACPH</name>
<dbReference type="InterPro" id="IPR052374">
    <property type="entry name" value="SERAC1"/>
</dbReference>
<evidence type="ECO:0000256" key="5">
    <source>
        <dbReference type="ARBA" id="ARBA00023128"/>
    </source>
</evidence>
<feature type="compositionally biased region" description="Basic and acidic residues" evidence="7">
    <location>
        <begin position="383"/>
        <end position="392"/>
    </location>
</feature>
<dbReference type="EMBL" id="AHHD01000200">
    <property type="protein sequence ID" value="EKG18577.1"/>
    <property type="molecule type" value="Genomic_DNA"/>
</dbReference>
<dbReference type="InParanoid" id="K2S0X8"/>
<dbReference type="eggNOG" id="ENOG502RUPQ">
    <property type="taxonomic scope" value="Eukaryota"/>
</dbReference>
<comment type="subcellular location">
    <subcellularLocation>
        <location evidence="2">Endoplasmic reticulum</location>
    </subcellularLocation>
    <subcellularLocation>
        <location evidence="3">Membrane</location>
    </subcellularLocation>
    <subcellularLocation>
        <location evidence="1">Mitochondrion</location>
    </subcellularLocation>
</comment>
<keyword evidence="5" id="KW-0496">Mitochondrion</keyword>
<dbReference type="Proteomes" id="UP000007129">
    <property type="component" value="Unassembled WGS sequence"/>
</dbReference>
<dbReference type="GO" id="GO:0016020">
    <property type="term" value="C:membrane"/>
    <property type="evidence" value="ECO:0007669"/>
    <property type="project" value="UniProtKB-SubCell"/>
</dbReference>
<dbReference type="HOGENOM" id="CLU_373408_0_0_1"/>
<keyword evidence="6" id="KW-0472">Membrane</keyword>
<dbReference type="STRING" id="1126212.K2S0X8"/>
<evidence type="ECO:0000313" key="9">
    <source>
        <dbReference type="Proteomes" id="UP000007129"/>
    </source>
</evidence>
<evidence type="ECO:0000256" key="7">
    <source>
        <dbReference type="SAM" id="MobiDB-lite"/>
    </source>
</evidence>
<proteinExistence type="predicted"/>
<dbReference type="VEuPathDB" id="FungiDB:MPH_04175"/>
<gene>
    <name evidence="8" type="ORF">MPH_04175</name>
</gene>
<evidence type="ECO:0000256" key="2">
    <source>
        <dbReference type="ARBA" id="ARBA00004240"/>
    </source>
</evidence>
<evidence type="ECO:0000256" key="6">
    <source>
        <dbReference type="ARBA" id="ARBA00023136"/>
    </source>
</evidence>
<feature type="region of interest" description="Disordered" evidence="7">
    <location>
        <begin position="377"/>
        <end position="407"/>
    </location>
</feature>
<organism evidence="8 9">
    <name type="scientific">Macrophomina phaseolina (strain MS6)</name>
    <name type="common">Charcoal rot fungus</name>
    <dbReference type="NCBI Taxonomy" id="1126212"/>
    <lineage>
        <taxon>Eukaryota</taxon>
        <taxon>Fungi</taxon>
        <taxon>Dikarya</taxon>
        <taxon>Ascomycota</taxon>
        <taxon>Pezizomycotina</taxon>
        <taxon>Dothideomycetes</taxon>
        <taxon>Dothideomycetes incertae sedis</taxon>
        <taxon>Botryosphaeriales</taxon>
        <taxon>Botryosphaeriaceae</taxon>
        <taxon>Macrophomina</taxon>
    </lineage>
</organism>
<dbReference type="Gene3D" id="3.40.50.1820">
    <property type="entry name" value="alpha/beta hydrolase"/>
    <property type="match status" value="1"/>
</dbReference>
<dbReference type="OrthoDB" id="1658288at2759"/>
<evidence type="ECO:0000256" key="4">
    <source>
        <dbReference type="ARBA" id="ARBA00022824"/>
    </source>
</evidence>
<dbReference type="AlphaFoldDB" id="K2S0X8"/>
<dbReference type="PANTHER" id="PTHR48182:SF2">
    <property type="entry name" value="PROTEIN SERAC1"/>
    <property type="match status" value="1"/>
</dbReference>
<evidence type="ECO:0000313" key="8">
    <source>
        <dbReference type="EMBL" id="EKG18577.1"/>
    </source>
</evidence>
<accession>K2S0X8</accession>
<comment type="caution">
    <text evidence="8">The sequence shown here is derived from an EMBL/GenBank/DDBJ whole genome shotgun (WGS) entry which is preliminary data.</text>
</comment>
<dbReference type="SUPFAM" id="SSF53474">
    <property type="entry name" value="alpha/beta-Hydrolases"/>
    <property type="match status" value="1"/>
</dbReference>
<reference evidence="8 9" key="1">
    <citation type="journal article" date="2012" name="BMC Genomics">
        <title>Tools to kill: Genome of one of the most destructive plant pathogenic fungi Macrophomina phaseolina.</title>
        <authorList>
            <person name="Islam M.S."/>
            <person name="Haque M.S."/>
            <person name="Islam M.M."/>
            <person name="Emdad E.M."/>
            <person name="Halim A."/>
            <person name="Hossen Q.M.M."/>
            <person name="Hossain M.Z."/>
            <person name="Ahmed B."/>
            <person name="Rahim S."/>
            <person name="Rahman M.S."/>
            <person name="Alam M.M."/>
            <person name="Hou S."/>
            <person name="Wan X."/>
            <person name="Saito J.A."/>
            <person name="Alam M."/>
        </authorList>
    </citation>
    <scope>NUCLEOTIDE SEQUENCE [LARGE SCALE GENOMIC DNA]</scope>
    <source>
        <strain evidence="8 9">MS6</strain>
    </source>
</reference>
<evidence type="ECO:0008006" key="10">
    <source>
        <dbReference type="Google" id="ProtNLM"/>
    </source>
</evidence>